<sequence length="263" mass="29477">MNNASDQQQVADAVQRDVAPRVGPPPQPPLPIPHVPWMHPLYNAQHHYPPAALDYPPFRAYPMPPPVVYYPPPMPYPYAPPYEYQLAPPPEQYVRALPQPPQVSPPTARLQLRPVRRAKMVGANVAGQEEEDNRPNPQPVPGVWIISVTISLPHEEHKKEFDIRADAKWEDMKADLCGRLVISTATARLGYRVTPGEGQRTKPTVLSTAEDWRLAVEKIAEKASDARRVPVGMEVIDLDAPKTKTKKTPLRGASEDEWRSILT</sequence>
<feature type="region of interest" description="Disordered" evidence="1">
    <location>
        <begin position="1"/>
        <end position="29"/>
    </location>
</feature>
<accession>A0A9P3LMI5</accession>
<dbReference type="AlphaFoldDB" id="A0A9P3LMI5"/>
<dbReference type="EMBL" id="BPQB01000229">
    <property type="protein sequence ID" value="GJF00889.1"/>
    <property type="molecule type" value="Genomic_DNA"/>
</dbReference>
<name>A0A9P3LMI5_9APHY</name>
<protein>
    <submittedName>
        <fullName evidence="2">Uncharacterized protein</fullName>
    </submittedName>
</protein>
<feature type="compositionally biased region" description="Basic and acidic residues" evidence="1">
    <location>
        <begin position="253"/>
        <end position="263"/>
    </location>
</feature>
<evidence type="ECO:0000256" key="1">
    <source>
        <dbReference type="SAM" id="MobiDB-lite"/>
    </source>
</evidence>
<dbReference type="OrthoDB" id="3237716at2759"/>
<reference evidence="2 3" key="1">
    <citation type="submission" date="2021-08" db="EMBL/GenBank/DDBJ databases">
        <title>Draft Genome Sequence of Phanerochaete sordida strain YK-624.</title>
        <authorList>
            <person name="Mori T."/>
            <person name="Dohra H."/>
            <person name="Suzuki T."/>
            <person name="Kawagishi H."/>
            <person name="Hirai H."/>
        </authorList>
    </citation>
    <scope>NUCLEOTIDE SEQUENCE [LARGE SCALE GENOMIC DNA]</scope>
    <source>
        <strain evidence="2 3">YK-624</strain>
    </source>
</reference>
<dbReference type="Proteomes" id="UP000703269">
    <property type="component" value="Unassembled WGS sequence"/>
</dbReference>
<proteinExistence type="predicted"/>
<comment type="caution">
    <text evidence="2">The sequence shown here is derived from an EMBL/GenBank/DDBJ whole genome shotgun (WGS) entry which is preliminary data.</text>
</comment>
<feature type="region of interest" description="Disordered" evidence="1">
    <location>
        <begin position="244"/>
        <end position="263"/>
    </location>
</feature>
<feature type="compositionally biased region" description="Low complexity" evidence="1">
    <location>
        <begin position="1"/>
        <end position="13"/>
    </location>
</feature>
<evidence type="ECO:0000313" key="3">
    <source>
        <dbReference type="Proteomes" id="UP000703269"/>
    </source>
</evidence>
<gene>
    <name evidence="2" type="ORF">PsYK624_171920</name>
</gene>
<organism evidence="2 3">
    <name type="scientific">Phanerochaete sordida</name>
    <dbReference type="NCBI Taxonomy" id="48140"/>
    <lineage>
        <taxon>Eukaryota</taxon>
        <taxon>Fungi</taxon>
        <taxon>Dikarya</taxon>
        <taxon>Basidiomycota</taxon>
        <taxon>Agaricomycotina</taxon>
        <taxon>Agaricomycetes</taxon>
        <taxon>Polyporales</taxon>
        <taxon>Phanerochaetaceae</taxon>
        <taxon>Phanerochaete</taxon>
    </lineage>
</organism>
<keyword evidence="3" id="KW-1185">Reference proteome</keyword>
<evidence type="ECO:0000313" key="2">
    <source>
        <dbReference type="EMBL" id="GJF00889.1"/>
    </source>
</evidence>